<evidence type="ECO:0008006" key="5">
    <source>
        <dbReference type="Google" id="ProtNLM"/>
    </source>
</evidence>
<evidence type="ECO:0000256" key="1">
    <source>
        <dbReference type="SAM" id="MobiDB-lite"/>
    </source>
</evidence>
<gene>
    <name evidence="3" type="ORF">ACJMK2_010654</name>
</gene>
<organism evidence="3 4">
    <name type="scientific">Sinanodonta woodiana</name>
    <name type="common">Chinese pond mussel</name>
    <name type="synonym">Anodonta woodiana</name>
    <dbReference type="NCBI Taxonomy" id="1069815"/>
    <lineage>
        <taxon>Eukaryota</taxon>
        <taxon>Metazoa</taxon>
        <taxon>Spiralia</taxon>
        <taxon>Lophotrochozoa</taxon>
        <taxon>Mollusca</taxon>
        <taxon>Bivalvia</taxon>
        <taxon>Autobranchia</taxon>
        <taxon>Heteroconchia</taxon>
        <taxon>Palaeoheterodonta</taxon>
        <taxon>Unionida</taxon>
        <taxon>Unionoidea</taxon>
        <taxon>Unionidae</taxon>
        <taxon>Unioninae</taxon>
        <taxon>Sinanodonta</taxon>
    </lineage>
</organism>
<evidence type="ECO:0000313" key="3">
    <source>
        <dbReference type="EMBL" id="KAL3860538.1"/>
    </source>
</evidence>
<protein>
    <recommendedName>
        <fullName evidence="5">Nucleotide-diphospho-sugar transferase domain-containing protein</fullName>
    </recommendedName>
</protein>
<keyword evidence="2" id="KW-0472">Membrane</keyword>
<comment type="caution">
    <text evidence="3">The sequence shown here is derived from an EMBL/GenBank/DDBJ whole genome shotgun (WGS) entry which is preliminary data.</text>
</comment>
<dbReference type="EMBL" id="JBJQND010000012">
    <property type="protein sequence ID" value="KAL3860538.1"/>
    <property type="molecule type" value="Genomic_DNA"/>
</dbReference>
<dbReference type="AlphaFoldDB" id="A0ABD3VHL3"/>
<evidence type="ECO:0000256" key="2">
    <source>
        <dbReference type="SAM" id="Phobius"/>
    </source>
</evidence>
<proteinExistence type="predicted"/>
<evidence type="ECO:0000313" key="4">
    <source>
        <dbReference type="Proteomes" id="UP001634394"/>
    </source>
</evidence>
<feature type="transmembrane region" description="Helical" evidence="2">
    <location>
        <begin position="26"/>
        <end position="46"/>
    </location>
</feature>
<keyword evidence="2" id="KW-0812">Transmembrane</keyword>
<name>A0ABD3VHL3_SINWO</name>
<keyword evidence="4" id="KW-1185">Reference proteome</keyword>
<feature type="region of interest" description="Disordered" evidence="1">
    <location>
        <begin position="262"/>
        <end position="314"/>
    </location>
</feature>
<keyword evidence="2" id="KW-1133">Transmembrane helix</keyword>
<dbReference type="Proteomes" id="UP001634394">
    <property type="component" value="Unassembled WGS sequence"/>
</dbReference>
<sequence>MVCLYLSAGKDFSVFQNCQGGRCRRWTSCMLTFLFCCSFIVYLFMYTNSFNDFNIPILSTLINGDRAAFWNNTLIPSSITVEYSNKTINTQSHVQSPKNISNLQFEVTPVISSKYVTPTSNSTLPPAHQLIQQNVSFPWKQRIRELIKSQTKPLLTLFTSWSDNEDKYLVHNLTTLNWLSLRPFVMPIIFTNETALTKVCERAGWVVMPLRVTAADGIPVLKYMYVDAMRKFESNFYAFANSDILFTDTLVDTLIEILHNSPKSNTFNQDNSTSHQDNSTSHQDNSTSHQDNSTSHQDNSTSHQDNSTSHNSTQYNLTSQHHTLIVGRRTNVYNVTRGDGSSWSELTSVANKRGELFRIDAEDYFITSPMYPWNDIPEIVIGRRAYDNWLVLNARKQKHHVIDATNTILAIHQTTKDGNYEGMSKSNRDYNHNLLVSLFKSLQYGLGVTICTEYQTTINEGNILITSRNLPKYCEVQ</sequence>
<accession>A0ABD3VHL3</accession>
<reference evidence="3 4" key="1">
    <citation type="submission" date="2024-11" db="EMBL/GenBank/DDBJ databases">
        <title>Chromosome-level genome assembly of the freshwater bivalve Anodonta woodiana.</title>
        <authorList>
            <person name="Chen X."/>
        </authorList>
    </citation>
    <scope>NUCLEOTIDE SEQUENCE [LARGE SCALE GENOMIC DNA]</scope>
    <source>
        <strain evidence="3">MN2024</strain>
        <tissue evidence="3">Gills</tissue>
    </source>
</reference>